<evidence type="ECO:0000259" key="5">
    <source>
        <dbReference type="PROSITE" id="PS50144"/>
    </source>
</evidence>
<dbReference type="PROSITE" id="PS50097">
    <property type="entry name" value="BTB"/>
    <property type="match status" value="1"/>
</dbReference>
<evidence type="ECO:0000256" key="1">
    <source>
        <dbReference type="ARBA" id="ARBA00004906"/>
    </source>
</evidence>
<keyword evidence="7" id="KW-1185">Reference proteome</keyword>
<dbReference type="EMBL" id="JAUUTY010000006">
    <property type="protein sequence ID" value="KAK1614676.1"/>
    <property type="molecule type" value="Genomic_DNA"/>
</dbReference>
<dbReference type="Pfam" id="PF24570">
    <property type="entry name" value="BACK_BPM_SPOP"/>
    <property type="match status" value="1"/>
</dbReference>
<evidence type="ECO:0000259" key="4">
    <source>
        <dbReference type="PROSITE" id="PS50097"/>
    </source>
</evidence>
<evidence type="ECO:0000313" key="6">
    <source>
        <dbReference type="EMBL" id="KAK1614676.1"/>
    </source>
</evidence>
<dbReference type="InterPro" id="IPR000210">
    <property type="entry name" value="BTB/POZ_dom"/>
</dbReference>
<dbReference type="InterPro" id="IPR002083">
    <property type="entry name" value="MATH/TRAF_dom"/>
</dbReference>
<reference evidence="6" key="1">
    <citation type="submission" date="2023-07" db="EMBL/GenBank/DDBJ databases">
        <title>A chromosome-level genome assembly of Lolium multiflorum.</title>
        <authorList>
            <person name="Chen Y."/>
            <person name="Copetti D."/>
            <person name="Kolliker R."/>
            <person name="Studer B."/>
        </authorList>
    </citation>
    <scope>NUCLEOTIDE SEQUENCE</scope>
    <source>
        <strain evidence="6">02402/16</strain>
        <tissue evidence="6">Leaf</tissue>
    </source>
</reference>
<feature type="domain" description="BTB" evidence="4">
    <location>
        <begin position="203"/>
        <end position="272"/>
    </location>
</feature>
<proteinExistence type="inferred from homology"/>
<feature type="region of interest" description="Disordered" evidence="3">
    <location>
        <begin position="373"/>
        <end position="392"/>
    </location>
</feature>
<dbReference type="PANTHER" id="PTHR26379">
    <property type="entry name" value="BTB/POZ AND MATH DOMAIN-CONTAINING PROTEIN 1"/>
    <property type="match status" value="1"/>
</dbReference>
<gene>
    <name evidence="6" type="ORF">QYE76_020193</name>
</gene>
<comment type="caution">
    <text evidence="6">The sequence shown here is derived from an EMBL/GenBank/DDBJ whole genome shotgun (WGS) entry which is preliminary data.</text>
</comment>
<comment type="similarity">
    <text evidence="2">Belongs to the Tdpoz family.</text>
</comment>
<dbReference type="PROSITE" id="PS50144">
    <property type="entry name" value="MATH"/>
    <property type="match status" value="1"/>
</dbReference>
<dbReference type="PANTHER" id="PTHR26379:SF524">
    <property type="entry name" value="MATH DOMAIN-CONTAINING PROTEIN"/>
    <property type="match status" value="1"/>
</dbReference>
<dbReference type="InterPro" id="IPR056423">
    <property type="entry name" value="BACK_BPM_SPOP"/>
</dbReference>
<feature type="domain" description="MATH" evidence="5">
    <location>
        <begin position="37"/>
        <end position="169"/>
    </location>
</feature>
<evidence type="ECO:0000256" key="2">
    <source>
        <dbReference type="ARBA" id="ARBA00010846"/>
    </source>
</evidence>
<dbReference type="InterPro" id="IPR011333">
    <property type="entry name" value="SKP1/BTB/POZ_sf"/>
</dbReference>
<organism evidence="6 7">
    <name type="scientific">Lolium multiflorum</name>
    <name type="common">Italian ryegrass</name>
    <name type="synonym">Lolium perenne subsp. multiflorum</name>
    <dbReference type="NCBI Taxonomy" id="4521"/>
    <lineage>
        <taxon>Eukaryota</taxon>
        <taxon>Viridiplantae</taxon>
        <taxon>Streptophyta</taxon>
        <taxon>Embryophyta</taxon>
        <taxon>Tracheophyta</taxon>
        <taxon>Spermatophyta</taxon>
        <taxon>Magnoliopsida</taxon>
        <taxon>Liliopsida</taxon>
        <taxon>Poales</taxon>
        <taxon>Poaceae</taxon>
        <taxon>BOP clade</taxon>
        <taxon>Pooideae</taxon>
        <taxon>Poodae</taxon>
        <taxon>Poeae</taxon>
        <taxon>Poeae Chloroplast Group 2 (Poeae type)</taxon>
        <taxon>Loliodinae</taxon>
        <taxon>Loliinae</taxon>
        <taxon>Lolium</taxon>
    </lineage>
</organism>
<dbReference type="SUPFAM" id="SSF49599">
    <property type="entry name" value="TRAF domain-like"/>
    <property type="match status" value="1"/>
</dbReference>
<dbReference type="InterPro" id="IPR045005">
    <property type="entry name" value="BPM1-6"/>
</dbReference>
<dbReference type="SUPFAM" id="SSF54695">
    <property type="entry name" value="POZ domain"/>
    <property type="match status" value="1"/>
</dbReference>
<dbReference type="Gene3D" id="1.25.40.420">
    <property type="match status" value="1"/>
</dbReference>
<comment type="pathway">
    <text evidence="1">Protein modification; protein ubiquitination.</text>
</comment>
<evidence type="ECO:0000256" key="3">
    <source>
        <dbReference type="SAM" id="MobiDB-lite"/>
    </source>
</evidence>
<dbReference type="Gene3D" id="3.30.710.10">
    <property type="entry name" value="Potassium Channel Kv1.1, Chain A"/>
    <property type="match status" value="1"/>
</dbReference>
<accession>A0AAD8VR35</accession>
<dbReference type="Pfam" id="PF22486">
    <property type="entry name" value="MATH_2"/>
    <property type="match status" value="1"/>
</dbReference>
<protein>
    <submittedName>
        <fullName evidence="6">Uncharacterized protein</fullName>
    </submittedName>
</protein>
<name>A0AAD8VR35_LOLMU</name>
<dbReference type="SMART" id="SM00225">
    <property type="entry name" value="BTB"/>
    <property type="match status" value="1"/>
</dbReference>
<sequence length="392" mass="43674">MSIYLCRLVDYLSRSFFPTRSPPSAASKTSSDVVVRTGEKLFKVVGHSLIEDTRRISECFHVGGYDWAVCYYPNGVASSIPDGQFASVFLMLMSDCESKVKASFTFSLLQDPAVSPATGDGEKNNIHVTLTHSFISKGAKSGLDKFVSKADLAALEYLKDDCLVIKCNLEVIGDRENAIGSIIVPPSSLNTDLRNLLETGHKADLTINIVGSFRRFKVHGCMLAARSPVFRALLCGSMMESKQSTLSIDDTDADVFELLLYYIYNDCLPESMDEATEEATNMAQHLFVAADRYCVERLKLMCESKLSQSLDVKTVGFILDLAERCNCCQLKAHCLSYIERNCNRWPAIEETEGFAQLNVNHPLLAQDILAKARRRSKNKRNRKKSGNKLQKK</sequence>
<dbReference type="CDD" id="cd00121">
    <property type="entry name" value="MATH"/>
    <property type="match status" value="1"/>
</dbReference>
<dbReference type="Gene3D" id="2.60.210.10">
    <property type="entry name" value="Apoptosis, Tumor Necrosis Factor Receptor Associated Protein 2, Chain A"/>
    <property type="match status" value="1"/>
</dbReference>
<dbReference type="Pfam" id="PF00651">
    <property type="entry name" value="BTB"/>
    <property type="match status" value="1"/>
</dbReference>
<evidence type="ECO:0000313" key="7">
    <source>
        <dbReference type="Proteomes" id="UP001231189"/>
    </source>
</evidence>
<dbReference type="AlphaFoldDB" id="A0AAD8VR35"/>
<dbReference type="InterPro" id="IPR008974">
    <property type="entry name" value="TRAF-like"/>
</dbReference>
<dbReference type="GO" id="GO:0016567">
    <property type="term" value="P:protein ubiquitination"/>
    <property type="evidence" value="ECO:0007669"/>
    <property type="project" value="InterPro"/>
</dbReference>
<dbReference type="Proteomes" id="UP001231189">
    <property type="component" value="Unassembled WGS sequence"/>
</dbReference>